<reference evidence="1 2" key="1">
    <citation type="journal article" date="2020" name="Sci. Rep.">
        <title>A novel cyanobacterial geosmin producer, revising GeoA distribution and dispersion patterns in Bacteria.</title>
        <authorList>
            <person name="Churro C."/>
            <person name="Semedo-Aguiar A.P."/>
            <person name="Silva A.D."/>
            <person name="Pereira-Leal J.B."/>
            <person name="Leite R.B."/>
        </authorList>
    </citation>
    <scope>NUCLEOTIDE SEQUENCE [LARGE SCALE GENOMIC DNA]</scope>
    <source>
        <strain evidence="1 2">IPMA8</strain>
    </source>
</reference>
<dbReference type="Proteomes" id="UP000702425">
    <property type="component" value="Unassembled WGS sequence"/>
</dbReference>
<accession>A0ABX2D6F7</accession>
<sequence>MLAIAIFAIIAGAQGWEDIENYGMSKKGVA</sequence>
<protein>
    <recommendedName>
        <fullName evidence="3">H repeat-associated protein N-terminal domain-containing protein</fullName>
    </recommendedName>
</protein>
<organism evidence="1 2">
    <name type="scientific">Microcoleus asticus IPMA8</name>
    <dbReference type="NCBI Taxonomy" id="2563858"/>
    <lineage>
        <taxon>Bacteria</taxon>
        <taxon>Bacillati</taxon>
        <taxon>Cyanobacteriota</taxon>
        <taxon>Cyanophyceae</taxon>
        <taxon>Oscillatoriophycideae</taxon>
        <taxon>Oscillatoriales</taxon>
        <taxon>Microcoleaceae</taxon>
        <taxon>Microcoleus</taxon>
        <taxon>Microcoleus asticus</taxon>
    </lineage>
</organism>
<proteinExistence type="predicted"/>
<name>A0ABX2D6F7_9CYAN</name>
<gene>
    <name evidence="1" type="ORF">E5S67_06031</name>
</gene>
<dbReference type="EMBL" id="SRRZ01000194">
    <property type="protein sequence ID" value="NQE38246.1"/>
    <property type="molecule type" value="Genomic_DNA"/>
</dbReference>
<evidence type="ECO:0008006" key="3">
    <source>
        <dbReference type="Google" id="ProtNLM"/>
    </source>
</evidence>
<keyword evidence="2" id="KW-1185">Reference proteome</keyword>
<evidence type="ECO:0000313" key="2">
    <source>
        <dbReference type="Proteomes" id="UP000702425"/>
    </source>
</evidence>
<evidence type="ECO:0000313" key="1">
    <source>
        <dbReference type="EMBL" id="NQE38246.1"/>
    </source>
</evidence>
<comment type="caution">
    <text evidence="1">The sequence shown here is derived from an EMBL/GenBank/DDBJ whole genome shotgun (WGS) entry which is preliminary data.</text>
</comment>